<protein>
    <recommendedName>
        <fullName evidence="2">Ribbon-helix-helix protein CopG domain-containing protein</fullName>
    </recommendedName>
</protein>
<gene>
    <name evidence="1" type="ORF">S03H2_03701</name>
</gene>
<sequence length="90" mass="10325">MAKIKVHLTFPPEIITEIDDLVGRRGRSKFAAEAAKEKIAREKFSKALKECAGAWKIDNHPELSSTKNVIKFVGKIREDSKERLKRIYNE</sequence>
<organism evidence="1">
    <name type="scientific">marine sediment metagenome</name>
    <dbReference type="NCBI Taxonomy" id="412755"/>
    <lineage>
        <taxon>unclassified sequences</taxon>
        <taxon>metagenomes</taxon>
        <taxon>ecological metagenomes</taxon>
    </lineage>
</organism>
<evidence type="ECO:0000313" key="1">
    <source>
        <dbReference type="EMBL" id="GAH31013.1"/>
    </source>
</evidence>
<accession>X1GDC0</accession>
<proteinExistence type="predicted"/>
<dbReference type="AlphaFoldDB" id="X1GDC0"/>
<name>X1GDC0_9ZZZZ</name>
<reference evidence="1" key="1">
    <citation type="journal article" date="2014" name="Front. Microbiol.">
        <title>High frequency of phylogenetically diverse reductive dehalogenase-homologous genes in deep subseafloor sedimentary metagenomes.</title>
        <authorList>
            <person name="Kawai M."/>
            <person name="Futagami T."/>
            <person name="Toyoda A."/>
            <person name="Takaki Y."/>
            <person name="Nishi S."/>
            <person name="Hori S."/>
            <person name="Arai W."/>
            <person name="Tsubouchi T."/>
            <person name="Morono Y."/>
            <person name="Uchiyama I."/>
            <person name="Ito T."/>
            <person name="Fujiyama A."/>
            <person name="Inagaki F."/>
            <person name="Takami H."/>
        </authorList>
    </citation>
    <scope>NUCLEOTIDE SEQUENCE</scope>
    <source>
        <strain evidence="1">Expedition CK06-06</strain>
    </source>
</reference>
<comment type="caution">
    <text evidence="1">The sequence shown here is derived from an EMBL/GenBank/DDBJ whole genome shotgun (WGS) entry which is preliminary data.</text>
</comment>
<dbReference type="EMBL" id="BARU01001397">
    <property type="protein sequence ID" value="GAH31013.1"/>
    <property type="molecule type" value="Genomic_DNA"/>
</dbReference>
<evidence type="ECO:0008006" key="2">
    <source>
        <dbReference type="Google" id="ProtNLM"/>
    </source>
</evidence>